<sequence length="445" mass="47061">MAQQSGAAFTRRTFIGVAGGVAASTLLAACSRGGTTGGGGGGGGKSLKFWNMPWGGTTFAPTDKKIATGWKGADGVTSVTYQNVPWANFTQTFSSAVASNTGPAVSSGGGTQAFLFESQGKIAYADDAIASWESNGLKDDFLPGLLDTMKVDKGYAAVPYNLDMRVLWYNEQLFQQAGAEVPTDWQSYLNTCAVLKKAGYYGFGVAAGAGAYTGGHILVGLMINNGGGLFDENHEPNVVTPENTEAIEFVLEAVSKGYVDPGSVQYTSDNGQTQWKNKKFAMGWEGAGNAAAIGGDVGAAMKIVSPLKSDSGKQGMLYFPNNIMMYTNTPSQKASNDFLTFYYQNMKTLWTQKTGIGLPPLKSITETPEFQSDPNQVKIIKEYQPISHTWAAPGSDSLFLGVTTVDGTPIMDTFAQSIYGGKTDAKSALTTLQNGIKDSLAKLKS</sequence>
<dbReference type="Pfam" id="PF01547">
    <property type="entry name" value="SBP_bac_1"/>
    <property type="match status" value="1"/>
</dbReference>
<dbReference type="InterPro" id="IPR050490">
    <property type="entry name" value="Bact_solute-bd_prot1"/>
</dbReference>
<dbReference type="PANTHER" id="PTHR43649">
    <property type="entry name" value="ARABINOSE-BINDING PROTEIN-RELATED"/>
    <property type="match status" value="1"/>
</dbReference>
<dbReference type="SUPFAM" id="SSF53850">
    <property type="entry name" value="Periplasmic binding protein-like II"/>
    <property type="match status" value="1"/>
</dbReference>
<evidence type="ECO:0000313" key="1">
    <source>
        <dbReference type="EMBL" id="GAA4174308.1"/>
    </source>
</evidence>
<reference evidence="2" key="1">
    <citation type="journal article" date="2019" name="Int. J. Syst. Evol. Microbiol.">
        <title>The Global Catalogue of Microorganisms (GCM) 10K type strain sequencing project: providing services to taxonomists for standard genome sequencing and annotation.</title>
        <authorList>
            <consortium name="The Broad Institute Genomics Platform"/>
            <consortium name="The Broad Institute Genome Sequencing Center for Infectious Disease"/>
            <person name="Wu L."/>
            <person name="Ma J."/>
        </authorList>
    </citation>
    <scope>NUCLEOTIDE SEQUENCE [LARGE SCALE GENOMIC DNA]</scope>
    <source>
        <strain evidence="2">JCM 17591</strain>
    </source>
</reference>
<evidence type="ECO:0000313" key="2">
    <source>
        <dbReference type="Proteomes" id="UP001501079"/>
    </source>
</evidence>
<protein>
    <submittedName>
        <fullName evidence="1">Extracellular solute-binding protein</fullName>
    </submittedName>
</protein>
<comment type="caution">
    <text evidence="1">The sequence shown here is derived from an EMBL/GenBank/DDBJ whole genome shotgun (WGS) entry which is preliminary data.</text>
</comment>
<accession>A0ABP7ZZM2</accession>
<organism evidence="1 2">
    <name type="scientific">Gryllotalpicola koreensis</name>
    <dbReference type="NCBI Taxonomy" id="993086"/>
    <lineage>
        <taxon>Bacteria</taxon>
        <taxon>Bacillati</taxon>
        <taxon>Actinomycetota</taxon>
        <taxon>Actinomycetes</taxon>
        <taxon>Micrococcales</taxon>
        <taxon>Microbacteriaceae</taxon>
        <taxon>Gryllotalpicola</taxon>
    </lineage>
</organism>
<proteinExistence type="predicted"/>
<dbReference type="PANTHER" id="PTHR43649:SF30">
    <property type="entry name" value="ABC TRANSPORTER SUBSTRATE-BINDING PROTEIN"/>
    <property type="match status" value="1"/>
</dbReference>
<dbReference type="RefSeq" id="WP_344753556.1">
    <property type="nucleotide sequence ID" value="NZ_BAABBW010000003.1"/>
</dbReference>
<dbReference type="InterPro" id="IPR006311">
    <property type="entry name" value="TAT_signal"/>
</dbReference>
<dbReference type="EMBL" id="BAABBW010000003">
    <property type="protein sequence ID" value="GAA4174308.1"/>
    <property type="molecule type" value="Genomic_DNA"/>
</dbReference>
<dbReference type="Gene3D" id="3.40.190.10">
    <property type="entry name" value="Periplasmic binding protein-like II"/>
    <property type="match status" value="2"/>
</dbReference>
<name>A0ABP7ZZM2_9MICO</name>
<dbReference type="Proteomes" id="UP001501079">
    <property type="component" value="Unassembled WGS sequence"/>
</dbReference>
<keyword evidence="2" id="KW-1185">Reference proteome</keyword>
<gene>
    <name evidence="1" type="ORF">GCM10022287_17980</name>
</gene>
<dbReference type="PROSITE" id="PS51318">
    <property type="entry name" value="TAT"/>
    <property type="match status" value="1"/>
</dbReference>
<dbReference type="InterPro" id="IPR006059">
    <property type="entry name" value="SBP"/>
</dbReference>